<comment type="similarity">
    <text evidence="1">Belongs to the iron/ascorbate-dependent oxidoreductase family.</text>
</comment>
<sequence>MREQADERIASLDWPSIHRALDEQGFASIPELLTAEECRDVERLYGEEERFRATIDMARYRFGAGEYRYFQSPLPPLVQMLREAFYPELATAANRWLERLGEEPAYPAELGTFLEECRRSGQTRPTPLVLKYEAEGYNCLHQDVYGDVSFPFQVVVALNRKDEDYAGGEFVLVEQRPRAQSRAHVVALAQGEALVFPTRHRPVAGTRGYYRTTLRHGVATVRAGTRYTLGVIFHDAT</sequence>
<dbReference type="AlphaFoldDB" id="A0A2V5KWA3"/>
<reference evidence="3 4" key="1">
    <citation type="submission" date="2018-05" db="EMBL/GenBank/DDBJ databases">
        <title>Paenibacillus flagellatus sp. nov., isolated from selenium mineral soil.</title>
        <authorList>
            <person name="Dai X."/>
        </authorList>
    </citation>
    <scope>NUCLEOTIDE SEQUENCE [LARGE SCALE GENOMIC DNA]</scope>
    <source>
        <strain evidence="3 4">DXL2</strain>
    </source>
</reference>
<keyword evidence="1" id="KW-0408">Iron</keyword>
<name>A0A2V5KWA3_9BACL</name>
<dbReference type="Proteomes" id="UP000247476">
    <property type="component" value="Unassembled WGS sequence"/>
</dbReference>
<keyword evidence="4" id="KW-1185">Reference proteome</keyword>
<dbReference type="InterPro" id="IPR005123">
    <property type="entry name" value="Oxoglu/Fe-dep_dioxygenase_dom"/>
</dbReference>
<keyword evidence="1" id="KW-0479">Metal-binding</keyword>
<feature type="domain" description="Fe2OG dioxygenase" evidence="2">
    <location>
        <begin position="123"/>
        <end position="236"/>
    </location>
</feature>
<comment type="caution">
    <text evidence="3">The sequence shown here is derived from an EMBL/GenBank/DDBJ whole genome shotgun (WGS) entry which is preliminary data.</text>
</comment>
<evidence type="ECO:0000313" key="3">
    <source>
        <dbReference type="EMBL" id="PYI56567.1"/>
    </source>
</evidence>
<proteinExistence type="inferred from homology"/>
<protein>
    <submittedName>
        <fullName evidence="3">Prolyl 4-hydroxylase subunit alpha</fullName>
    </submittedName>
</protein>
<dbReference type="Gene3D" id="2.60.120.620">
    <property type="entry name" value="q2cbj1_9rhob like domain"/>
    <property type="match status" value="1"/>
</dbReference>
<keyword evidence="1" id="KW-0560">Oxidoreductase</keyword>
<dbReference type="GO" id="GO:0016491">
    <property type="term" value="F:oxidoreductase activity"/>
    <property type="evidence" value="ECO:0007669"/>
    <property type="project" value="UniProtKB-KW"/>
</dbReference>
<gene>
    <name evidence="3" type="ORF">DLM86_06255</name>
</gene>
<dbReference type="GO" id="GO:0046872">
    <property type="term" value="F:metal ion binding"/>
    <property type="evidence" value="ECO:0007669"/>
    <property type="project" value="UniProtKB-KW"/>
</dbReference>
<dbReference type="OrthoDB" id="9781972at2"/>
<organism evidence="3 4">
    <name type="scientific">Paenibacillus flagellatus</name>
    <dbReference type="NCBI Taxonomy" id="2211139"/>
    <lineage>
        <taxon>Bacteria</taxon>
        <taxon>Bacillati</taxon>
        <taxon>Bacillota</taxon>
        <taxon>Bacilli</taxon>
        <taxon>Bacillales</taxon>
        <taxon>Paenibacillaceae</taxon>
        <taxon>Paenibacillus</taxon>
    </lineage>
</organism>
<dbReference type="PROSITE" id="PS51471">
    <property type="entry name" value="FE2OG_OXY"/>
    <property type="match status" value="1"/>
</dbReference>
<evidence type="ECO:0000259" key="2">
    <source>
        <dbReference type="PROSITE" id="PS51471"/>
    </source>
</evidence>
<dbReference type="RefSeq" id="WP_110839094.1">
    <property type="nucleotide sequence ID" value="NZ_QJVJ01000002.1"/>
</dbReference>
<accession>A0A2V5KWA3</accession>
<evidence type="ECO:0000256" key="1">
    <source>
        <dbReference type="RuleBase" id="RU003682"/>
    </source>
</evidence>
<dbReference type="Pfam" id="PF09859">
    <property type="entry name" value="Oxygenase-NA"/>
    <property type="match status" value="1"/>
</dbReference>
<evidence type="ECO:0000313" key="4">
    <source>
        <dbReference type="Proteomes" id="UP000247476"/>
    </source>
</evidence>
<dbReference type="EMBL" id="QJVJ01000002">
    <property type="protein sequence ID" value="PYI56567.1"/>
    <property type="molecule type" value="Genomic_DNA"/>
</dbReference>
<dbReference type="InterPro" id="IPR018655">
    <property type="entry name" value="DUF2086"/>
</dbReference>